<dbReference type="AlphaFoldDB" id="A0AAD3T436"/>
<evidence type="ECO:0008006" key="4">
    <source>
        <dbReference type="Google" id="ProtNLM"/>
    </source>
</evidence>
<sequence length="152" mass="17520">MRWMTLVAVRRCKNPICQKCGIGGFVELLICYFKCRDTYEHCYCFDDASKIFEADLKWACEDCLLRTARQPTTEKHGDLPLRRSERISSKANKVMVGSQPAELPLRRSKRIMAKNAIASEVTMGSKKRKAQVGVQKAMKNVPPVVERRRRQR</sequence>
<evidence type="ECO:0000256" key="1">
    <source>
        <dbReference type="SAM" id="MobiDB-lite"/>
    </source>
</evidence>
<feature type="region of interest" description="Disordered" evidence="1">
    <location>
        <begin position="128"/>
        <end position="152"/>
    </location>
</feature>
<proteinExistence type="predicted"/>
<accession>A0AAD3T436</accession>
<organism evidence="2 3">
    <name type="scientific">Nepenthes gracilis</name>
    <name type="common">Slender pitcher plant</name>
    <dbReference type="NCBI Taxonomy" id="150966"/>
    <lineage>
        <taxon>Eukaryota</taxon>
        <taxon>Viridiplantae</taxon>
        <taxon>Streptophyta</taxon>
        <taxon>Embryophyta</taxon>
        <taxon>Tracheophyta</taxon>
        <taxon>Spermatophyta</taxon>
        <taxon>Magnoliopsida</taxon>
        <taxon>eudicotyledons</taxon>
        <taxon>Gunneridae</taxon>
        <taxon>Pentapetalae</taxon>
        <taxon>Caryophyllales</taxon>
        <taxon>Nepenthaceae</taxon>
        <taxon>Nepenthes</taxon>
    </lineage>
</organism>
<dbReference type="EMBL" id="BSYO01000024">
    <property type="protein sequence ID" value="GMH22297.1"/>
    <property type="molecule type" value="Genomic_DNA"/>
</dbReference>
<evidence type="ECO:0000313" key="2">
    <source>
        <dbReference type="EMBL" id="GMH22297.1"/>
    </source>
</evidence>
<reference evidence="2" key="1">
    <citation type="submission" date="2023-05" db="EMBL/GenBank/DDBJ databases">
        <title>Nepenthes gracilis genome sequencing.</title>
        <authorList>
            <person name="Fukushima K."/>
        </authorList>
    </citation>
    <scope>NUCLEOTIDE SEQUENCE</scope>
    <source>
        <strain evidence="2">SING2019-196</strain>
    </source>
</reference>
<keyword evidence="3" id="KW-1185">Reference proteome</keyword>
<comment type="caution">
    <text evidence="2">The sequence shown here is derived from an EMBL/GenBank/DDBJ whole genome shotgun (WGS) entry which is preliminary data.</text>
</comment>
<protein>
    <recommendedName>
        <fullName evidence="4">PHD-type domain-containing protein</fullName>
    </recommendedName>
</protein>
<evidence type="ECO:0000313" key="3">
    <source>
        <dbReference type="Proteomes" id="UP001279734"/>
    </source>
</evidence>
<gene>
    <name evidence="2" type="ORF">Nepgr_024140</name>
</gene>
<dbReference type="Proteomes" id="UP001279734">
    <property type="component" value="Unassembled WGS sequence"/>
</dbReference>
<name>A0AAD3T436_NEPGR</name>